<keyword evidence="3 5" id="KW-0378">Hydrolase</keyword>
<dbReference type="InterPro" id="IPR029058">
    <property type="entry name" value="AB_hydrolase_fold"/>
</dbReference>
<dbReference type="EC" id="3.1.1.-" evidence="5"/>
<comment type="similarity">
    <text evidence="1 5">Belongs to the type-B carboxylesterase/lipase family.</text>
</comment>
<evidence type="ECO:0000256" key="1">
    <source>
        <dbReference type="ARBA" id="ARBA00005964"/>
    </source>
</evidence>
<name>I1YD24_PANCT</name>
<dbReference type="GO" id="GO:0005615">
    <property type="term" value="C:extracellular space"/>
    <property type="evidence" value="ECO:0007669"/>
    <property type="project" value="TreeGrafter"/>
</dbReference>
<dbReference type="InterPro" id="IPR002018">
    <property type="entry name" value="CarbesteraseB"/>
</dbReference>
<keyword evidence="2" id="KW-0719">Serine esterase</keyword>
<evidence type="ECO:0000256" key="4">
    <source>
        <dbReference type="ARBA" id="ARBA00023180"/>
    </source>
</evidence>
<dbReference type="SUPFAM" id="SSF53474">
    <property type="entry name" value="alpha/beta-Hydrolases"/>
    <property type="match status" value="1"/>
</dbReference>
<reference evidence="7" key="1">
    <citation type="submission" date="2012-04" db="EMBL/GenBank/DDBJ databases">
        <title>Molecular characterization and functional analysis of esterases in Panonychus citri.</title>
        <authorList>
            <person name="Zhang K."/>
            <person name="Ding T.B."/>
            <person name="Niu J.Z."/>
            <person name="Dou W."/>
            <person name="Wang J.J."/>
        </authorList>
    </citation>
    <scope>NUCLEOTIDE SEQUENCE</scope>
</reference>
<keyword evidence="4" id="KW-0325">Glycoprotein</keyword>
<evidence type="ECO:0000259" key="6">
    <source>
        <dbReference type="Pfam" id="PF00135"/>
    </source>
</evidence>
<dbReference type="GO" id="GO:0005886">
    <property type="term" value="C:plasma membrane"/>
    <property type="evidence" value="ECO:0007669"/>
    <property type="project" value="TreeGrafter"/>
</dbReference>
<evidence type="ECO:0000313" key="7">
    <source>
        <dbReference type="EMBL" id="AFI99933.1"/>
    </source>
</evidence>
<dbReference type="Gene3D" id="3.40.50.1820">
    <property type="entry name" value="alpha/beta hydrolase"/>
    <property type="match status" value="1"/>
</dbReference>
<dbReference type="GO" id="GO:0003990">
    <property type="term" value="F:acetylcholinesterase activity"/>
    <property type="evidence" value="ECO:0007669"/>
    <property type="project" value="TreeGrafter"/>
</dbReference>
<feature type="chain" id="PRO_5005135772" description="Carboxylic ester hydrolase" evidence="5">
    <location>
        <begin position="19"/>
        <end position="558"/>
    </location>
</feature>
<organism evidence="7">
    <name type="scientific">Panonychus citri</name>
    <name type="common">Citrus red mite</name>
    <name type="synonym">Tetranychus citri</name>
    <dbReference type="NCBI Taxonomy" id="50023"/>
    <lineage>
        <taxon>Eukaryota</taxon>
        <taxon>Metazoa</taxon>
        <taxon>Ecdysozoa</taxon>
        <taxon>Arthropoda</taxon>
        <taxon>Chelicerata</taxon>
        <taxon>Arachnida</taxon>
        <taxon>Acari</taxon>
        <taxon>Acariformes</taxon>
        <taxon>Trombidiformes</taxon>
        <taxon>Prostigmata</taxon>
        <taxon>Eleutherengona</taxon>
        <taxon>Raphignathae</taxon>
        <taxon>Tetranychoidea</taxon>
        <taxon>Tetranychidae</taxon>
        <taxon>Panonychus</taxon>
    </lineage>
</organism>
<dbReference type="GeneID" id="128394686"/>
<dbReference type="PROSITE" id="PS00122">
    <property type="entry name" value="CARBOXYLESTERASE_B_1"/>
    <property type="match status" value="1"/>
</dbReference>
<evidence type="ECO:0000256" key="5">
    <source>
        <dbReference type="RuleBase" id="RU361235"/>
    </source>
</evidence>
<dbReference type="InterPro" id="IPR019826">
    <property type="entry name" value="Carboxylesterase_B_AS"/>
</dbReference>
<sequence>MKLIILTLIISILSKVSSNDSNNFNCSDPLVKIQWSWLRGFTRQILDTPVHHFLGIPYALPPVGPLRFKPTIPLRGHHLHHKGVYNATSYQFGCIQTPEDEAKHSTIPSSENCLFINVYTPANLSLVGLPRNPKLPVLVFIHGSGFVYGSSGNPHIYGGYLAGLGNMVFVVFNYRLGALGLMSGHPTKIPGNLALWDQKAALEWVQNNIDAFGGDPKRVTLMGHSAGANFATMHLMSKETRPLFQQAMVMSGIACKRSGLDSPLLALRKTREVTRRVNCSRVTLENVPLLDEEIDCLMRVDALEIAQAQGSLESTEPNQCGGSIFLPSYGNAFLPHSTDTLAQRGDHVHGKPILVGKVPIETLAVLNVTSLTSAANQIQSYITKTTGVVQPEHLQAILKYYLNSIESDDDSKQLTGSVISAINDLCQHCPLLSFSRQWATGNPVYQYYYTYVTSGYKNDPIRAYGPLHADDTKILFGLPFEDADEYTDSDRQVSKFMINLWSHFVHKGSMEWPPVLINSFSRNKSIMYQYEIDGINNTTIDFKNIDIDPDSFICGLLP</sequence>
<dbReference type="PANTHER" id="PTHR43918">
    <property type="entry name" value="ACETYLCHOLINESTERASE"/>
    <property type="match status" value="1"/>
</dbReference>
<dbReference type="ESTHER" id="9acar-i1yd24">
    <property type="family name" value="Cholinesterase-like"/>
</dbReference>
<evidence type="ECO:0000256" key="2">
    <source>
        <dbReference type="ARBA" id="ARBA00022487"/>
    </source>
</evidence>
<dbReference type="RefSeq" id="XP_053211017.1">
    <property type="nucleotide sequence ID" value="XM_053355042.1"/>
</dbReference>
<dbReference type="EMBL" id="JQ951935">
    <property type="protein sequence ID" value="AFI99933.1"/>
    <property type="molecule type" value="mRNA"/>
</dbReference>
<dbReference type="GO" id="GO:0006581">
    <property type="term" value="P:acetylcholine catabolic process"/>
    <property type="evidence" value="ECO:0007669"/>
    <property type="project" value="TreeGrafter"/>
</dbReference>
<feature type="domain" description="Carboxylesterase type B" evidence="6">
    <location>
        <begin position="28"/>
        <end position="509"/>
    </location>
</feature>
<keyword evidence="5" id="KW-0732">Signal</keyword>
<dbReference type="GO" id="GO:0019695">
    <property type="term" value="P:choline metabolic process"/>
    <property type="evidence" value="ECO:0007669"/>
    <property type="project" value="TreeGrafter"/>
</dbReference>
<protein>
    <recommendedName>
        <fullName evidence="5">Carboxylic ester hydrolase</fullName>
        <ecNumber evidence="5">3.1.1.-</ecNumber>
    </recommendedName>
</protein>
<proteinExistence type="evidence at transcript level"/>
<feature type="signal peptide" evidence="5">
    <location>
        <begin position="1"/>
        <end position="18"/>
    </location>
</feature>
<dbReference type="AlphaFoldDB" id="I1YD24"/>
<dbReference type="OMA" id="IMYQYEI"/>
<dbReference type="PANTHER" id="PTHR43918:SF4">
    <property type="entry name" value="CARBOXYLIC ESTER HYDROLASE"/>
    <property type="match status" value="1"/>
</dbReference>
<dbReference type="OrthoDB" id="6846267at2759"/>
<dbReference type="Pfam" id="PF00135">
    <property type="entry name" value="COesterase"/>
    <property type="match status" value="1"/>
</dbReference>
<dbReference type="InterPro" id="IPR050654">
    <property type="entry name" value="AChE-related_enzymes"/>
</dbReference>
<evidence type="ECO:0000256" key="3">
    <source>
        <dbReference type="ARBA" id="ARBA00022801"/>
    </source>
</evidence>
<accession>I1YD24</accession>